<dbReference type="PANTHER" id="PTHR42755">
    <property type="entry name" value="3-DEOXY-MANNO-OCTULOSONATE CYTIDYLYLTRANSFERASE"/>
    <property type="match status" value="1"/>
</dbReference>
<gene>
    <name evidence="3" type="ORF">MNBD_NITROSPINAE04-368</name>
</gene>
<sequence length="427" mass="46413">MIHFAYSIALYLALPFLFLALVWKMAAQGRGGEGFCQKLGFFLPRQTNPTIWIHAVSVGETMAAIGLAKEIISSAPGMRVMFSTTTPTGQAVAQKELSPDANVFYFPYDFPGSAKRAIRAVNPKVLVLVDTEIWPNVIRACVNNGGKVALINGRVSDRSFPRYRRFSSIFRFVLSQISLFLMQSEIDGERIVEMGADPARVDIAGNLKFDRLSENISENERAGLRRSLGIGLDEKIVFLGSVHKGEETAIGAVLKVRESRPGLRLVIAPRRIDDIEWIKSALEGSGLEPVRKSMMGDGSKTAQDKSIVPVIDTFGELARLYSVADVAFVGGSFISHGGQNPLEPAGSGVPVVFGPHMSNFREASRALVTAGGAFTVDDKKEMSKRLETLLADDRLRMAAGKAALDVVEKNRGATKKTALRILALADD</sequence>
<protein>
    <submittedName>
        <fullName evidence="3">3-deoxy-D-manno-octulosonic acid transferase</fullName>
        <ecNumber evidence="3">2.4.99.12</ecNumber>
    </submittedName>
</protein>
<dbReference type="InterPro" id="IPR007507">
    <property type="entry name" value="Glycos_transf_N"/>
</dbReference>
<proteinExistence type="predicted"/>
<dbReference type="EMBL" id="UOGA01000209">
    <property type="protein sequence ID" value="VAX21814.1"/>
    <property type="molecule type" value="Genomic_DNA"/>
</dbReference>
<dbReference type="InterPro" id="IPR039901">
    <property type="entry name" value="Kdotransferase"/>
</dbReference>
<name>A0A3B1CCR1_9ZZZZ</name>
<dbReference type="GO" id="GO:0043842">
    <property type="term" value="F:Kdo transferase activity"/>
    <property type="evidence" value="ECO:0007669"/>
    <property type="project" value="UniProtKB-EC"/>
</dbReference>
<dbReference type="GO" id="GO:0005886">
    <property type="term" value="C:plasma membrane"/>
    <property type="evidence" value="ECO:0007669"/>
    <property type="project" value="TreeGrafter"/>
</dbReference>
<dbReference type="Gene3D" id="3.40.50.11720">
    <property type="entry name" value="3-Deoxy-D-manno-octulosonic-acid transferase, N-terminal domain"/>
    <property type="match status" value="1"/>
</dbReference>
<dbReference type="EC" id="2.4.99.12" evidence="3"/>
<dbReference type="SUPFAM" id="SSF53756">
    <property type="entry name" value="UDP-Glycosyltransferase/glycogen phosphorylase"/>
    <property type="match status" value="1"/>
</dbReference>
<evidence type="ECO:0000313" key="3">
    <source>
        <dbReference type="EMBL" id="VAX21814.1"/>
    </source>
</evidence>
<keyword evidence="3" id="KW-0328">Glycosyltransferase</keyword>
<reference evidence="3" key="1">
    <citation type="submission" date="2018-06" db="EMBL/GenBank/DDBJ databases">
        <authorList>
            <person name="Zhirakovskaya E."/>
        </authorList>
    </citation>
    <scope>NUCLEOTIDE SEQUENCE</scope>
</reference>
<dbReference type="PANTHER" id="PTHR42755:SF1">
    <property type="entry name" value="3-DEOXY-D-MANNO-OCTULOSONIC ACID TRANSFERASE, MITOCHONDRIAL-RELATED"/>
    <property type="match status" value="1"/>
</dbReference>
<dbReference type="GO" id="GO:0009245">
    <property type="term" value="P:lipid A biosynthetic process"/>
    <property type="evidence" value="ECO:0007669"/>
    <property type="project" value="TreeGrafter"/>
</dbReference>
<dbReference type="Gene3D" id="3.40.50.2000">
    <property type="entry name" value="Glycogen Phosphorylase B"/>
    <property type="match status" value="1"/>
</dbReference>
<feature type="domain" description="3-deoxy-D-manno-octulosonic-acid transferase N-terminal" evidence="2">
    <location>
        <begin position="35"/>
        <end position="211"/>
    </location>
</feature>
<dbReference type="InterPro" id="IPR038107">
    <property type="entry name" value="Glycos_transf_N_sf"/>
</dbReference>
<accession>A0A3B1CCR1</accession>
<evidence type="ECO:0000256" key="1">
    <source>
        <dbReference type="ARBA" id="ARBA00022679"/>
    </source>
</evidence>
<dbReference type="FunFam" id="3.40.50.11720:FF:000001">
    <property type="entry name" value="3-deoxy-D-manno-octulosonic acid transferase"/>
    <property type="match status" value="1"/>
</dbReference>
<dbReference type="AlphaFoldDB" id="A0A3B1CCR1"/>
<organism evidence="3">
    <name type="scientific">hydrothermal vent metagenome</name>
    <dbReference type="NCBI Taxonomy" id="652676"/>
    <lineage>
        <taxon>unclassified sequences</taxon>
        <taxon>metagenomes</taxon>
        <taxon>ecological metagenomes</taxon>
    </lineage>
</organism>
<keyword evidence="1 3" id="KW-0808">Transferase</keyword>
<dbReference type="Pfam" id="PF04413">
    <property type="entry name" value="Glycos_transf_N"/>
    <property type="match status" value="1"/>
</dbReference>
<evidence type="ECO:0000259" key="2">
    <source>
        <dbReference type="Pfam" id="PF04413"/>
    </source>
</evidence>